<dbReference type="Gene3D" id="2.130.10.10">
    <property type="entry name" value="YVTN repeat-like/Quinoprotein amine dehydrogenase"/>
    <property type="match status" value="1"/>
</dbReference>
<name>A0ABP8JM69_9MICO</name>
<dbReference type="RefSeq" id="WP_159903432.1">
    <property type="nucleotide sequence ID" value="NZ_BAABFX010000020.1"/>
</dbReference>
<keyword evidence="2" id="KW-1185">Reference proteome</keyword>
<dbReference type="InterPro" id="IPR015943">
    <property type="entry name" value="WD40/YVTN_repeat-like_dom_sf"/>
</dbReference>
<gene>
    <name evidence="1" type="ORF">GCM10023153_12730</name>
</gene>
<accession>A0ABP8JM69</accession>
<dbReference type="EMBL" id="BAABFX010000020">
    <property type="protein sequence ID" value="GAA4393031.1"/>
    <property type="molecule type" value="Genomic_DNA"/>
</dbReference>
<dbReference type="Proteomes" id="UP001500390">
    <property type="component" value="Unassembled WGS sequence"/>
</dbReference>
<proteinExistence type="predicted"/>
<dbReference type="SUPFAM" id="SSF63829">
    <property type="entry name" value="Calcium-dependent phosphotriesterase"/>
    <property type="match status" value="1"/>
</dbReference>
<sequence length="191" mass="19885">MLRIDPVTGEDTKIKIVTQGSSGPQSLLADDGGVFVAVSRDKALYRIDAATETVEKLQGEVFACGGMAKVGQIVWGTGCFSGPWVAGFDTQTLQPAGRIDLDDRFGESLALVDDRLWASIAVEADEAGKLVTSRTALAVLDPALKSVTRTFELLDGGGPTALAGDRLWVVGRAGNTILGFDTADLATAATG</sequence>
<evidence type="ECO:0008006" key="3">
    <source>
        <dbReference type="Google" id="ProtNLM"/>
    </source>
</evidence>
<evidence type="ECO:0000313" key="1">
    <source>
        <dbReference type="EMBL" id="GAA4393031.1"/>
    </source>
</evidence>
<evidence type="ECO:0000313" key="2">
    <source>
        <dbReference type="Proteomes" id="UP001500390"/>
    </source>
</evidence>
<reference evidence="2" key="1">
    <citation type="journal article" date="2019" name="Int. J. Syst. Evol. Microbiol.">
        <title>The Global Catalogue of Microorganisms (GCM) 10K type strain sequencing project: providing services to taxonomists for standard genome sequencing and annotation.</title>
        <authorList>
            <consortium name="The Broad Institute Genomics Platform"/>
            <consortium name="The Broad Institute Genome Sequencing Center for Infectious Disease"/>
            <person name="Wu L."/>
            <person name="Ma J."/>
        </authorList>
    </citation>
    <scope>NUCLEOTIDE SEQUENCE [LARGE SCALE GENOMIC DNA]</scope>
    <source>
        <strain evidence="2">JCM 17738</strain>
    </source>
</reference>
<comment type="caution">
    <text evidence="1">The sequence shown here is derived from an EMBL/GenBank/DDBJ whole genome shotgun (WGS) entry which is preliminary data.</text>
</comment>
<protein>
    <recommendedName>
        <fullName evidence="3">Glutamine cyclotransferase</fullName>
    </recommendedName>
</protein>
<organism evidence="1 2">
    <name type="scientific">Ornithinibacter aureus</name>
    <dbReference type="NCBI Taxonomy" id="622664"/>
    <lineage>
        <taxon>Bacteria</taxon>
        <taxon>Bacillati</taxon>
        <taxon>Actinomycetota</taxon>
        <taxon>Actinomycetes</taxon>
        <taxon>Micrococcales</taxon>
        <taxon>Intrasporangiaceae</taxon>
        <taxon>Ornithinibacter</taxon>
    </lineage>
</organism>